<dbReference type="SUPFAM" id="SSF75304">
    <property type="entry name" value="Amidase signature (AS) enzymes"/>
    <property type="match status" value="1"/>
</dbReference>
<reference evidence="2 3" key="1">
    <citation type="submission" date="2023-08" db="EMBL/GenBank/DDBJ databases">
        <authorList>
            <person name="Folkvardsen B D."/>
            <person name="Norman A."/>
        </authorList>
    </citation>
    <scope>NUCLEOTIDE SEQUENCE [LARGE SCALE GENOMIC DNA]</scope>
    <source>
        <strain evidence="2 3">Mu0053</strain>
    </source>
</reference>
<protein>
    <submittedName>
        <fullName evidence="2">Amidase family protein</fullName>
    </submittedName>
</protein>
<dbReference type="InterPro" id="IPR020556">
    <property type="entry name" value="Amidase_CS"/>
</dbReference>
<evidence type="ECO:0000313" key="2">
    <source>
        <dbReference type="EMBL" id="CAJ1496561.1"/>
    </source>
</evidence>
<sequence length="515" mass="53866">MMINPRIDEVEQIASALGIAEGAHYEDVLAVVRARLDDTEPVAAALTQTPREAAWRRSRTEDDPLNAVVRWCDIEPTGEGALSGRTISVKDSVFVAGVPATCGYSGLEDFVPATHATIVDRILRAGGRIVATTNMDCFGFAASGETSSYGPTQNPNSVSHLAGGSSSGAAAALSYPGVDISVGCDQGGSIRIPAAWCGALGLKPTHGWVPYTGIAGIDQIIDHAGPMARSVADIAVMMDVLVGRDGIDPRQPVHVPDATFAGRVQSPPRNLDGIRIGVLDEGVDLAREHGAAGVIDVVEATCRELESMGAQIQRVSVPEHLTIGVASFICNLEGMASLLRSGGHGYGHLGRYDVEFATQLHAALRDRAEELSPQVKVAWLAGTAMSNTYGGALYAAARNSLTDHIAAYANVFAGVDMLLMPTTPFAPLRTLETPSAAQSLDRGWSMLGNTAPFNATGMPALSMPVGRSDGLPVGVMLVGPKGADAGLLEVAQLYETTVGWDLGPELAVAAPEWER</sequence>
<dbReference type="PROSITE" id="PS00571">
    <property type="entry name" value="AMIDASES"/>
    <property type="match status" value="1"/>
</dbReference>
<dbReference type="RefSeq" id="WP_308481011.1">
    <property type="nucleotide sequence ID" value="NZ_OY726397.1"/>
</dbReference>
<dbReference type="PANTHER" id="PTHR11895">
    <property type="entry name" value="TRANSAMIDASE"/>
    <property type="match status" value="1"/>
</dbReference>
<name>A0ABM9LCC1_9MYCO</name>
<keyword evidence="3" id="KW-1185">Reference proteome</keyword>
<proteinExistence type="predicted"/>
<dbReference type="Gene3D" id="3.90.1300.10">
    <property type="entry name" value="Amidase signature (AS) domain"/>
    <property type="match status" value="1"/>
</dbReference>
<organism evidence="2 3">
    <name type="scientific">[Mycobacterium] burgundiense</name>
    <dbReference type="NCBI Taxonomy" id="3064286"/>
    <lineage>
        <taxon>Bacteria</taxon>
        <taxon>Bacillati</taxon>
        <taxon>Actinomycetota</taxon>
        <taxon>Actinomycetes</taxon>
        <taxon>Mycobacteriales</taxon>
        <taxon>Mycobacteriaceae</taxon>
        <taxon>Mycolicibacterium</taxon>
    </lineage>
</organism>
<dbReference type="PANTHER" id="PTHR11895:SF170">
    <property type="entry name" value="AMIDASE"/>
    <property type="match status" value="1"/>
</dbReference>
<gene>
    <name evidence="2" type="ORF">MU0053_000684</name>
</gene>
<dbReference type="InterPro" id="IPR023631">
    <property type="entry name" value="Amidase_dom"/>
</dbReference>
<dbReference type="EMBL" id="OY726397">
    <property type="protein sequence ID" value="CAJ1496561.1"/>
    <property type="molecule type" value="Genomic_DNA"/>
</dbReference>
<dbReference type="InterPro" id="IPR036928">
    <property type="entry name" value="AS_sf"/>
</dbReference>
<evidence type="ECO:0000259" key="1">
    <source>
        <dbReference type="Pfam" id="PF01425"/>
    </source>
</evidence>
<feature type="domain" description="Amidase" evidence="1">
    <location>
        <begin position="79"/>
        <end position="488"/>
    </location>
</feature>
<dbReference type="Pfam" id="PF01425">
    <property type="entry name" value="Amidase"/>
    <property type="match status" value="1"/>
</dbReference>
<dbReference type="InterPro" id="IPR000120">
    <property type="entry name" value="Amidase"/>
</dbReference>
<accession>A0ABM9LCC1</accession>
<evidence type="ECO:0000313" key="3">
    <source>
        <dbReference type="Proteomes" id="UP001190465"/>
    </source>
</evidence>
<dbReference type="Proteomes" id="UP001190465">
    <property type="component" value="Chromosome"/>
</dbReference>